<sequence>MRANEWNAPTSVRLATRSSRSLPASDDRAPIKRAFWRCSDRFVSPDSKRFERRRPSARAYHRTLWALHRSRSSIDSHARRPRSRVSTTNSPNARCVRKHSTACDRSPRHAGVARARKTNSVHDPPAATRCAMRDDRPRPRLDRDARRPRPTPIPRAISTRAPRSHARPRASTSEARAHRPVDVPVVPRAASTGRRGGRDGVERTQR</sequence>
<dbReference type="AlphaFoldDB" id="A0A1Y5ID96"/>
<gene>
    <name evidence="2" type="ORF">BE221DRAFT_113240</name>
</gene>
<evidence type="ECO:0000313" key="2">
    <source>
        <dbReference type="EMBL" id="OUS46607.1"/>
    </source>
</evidence>
<reference evidence="2" key="1">
    <citation type="submission" date="2017-04" db="EMBL/GenBank/DDBJ databases">
        <title>Population genomics of picophytoplankton unveils novel chromosome hypervariability.</title>
        <authorList>
            <consortium name="DOE Joint Genome Institute"/>
            <person name="Blanc-Mathieu R."/>
            <person name="Krasovec M."/>
            <person name="Hebrard M."/>
            <person name="Yau S."/>
            <person name="Desgranges E."/>
            <person name="Martin J."/>
            <person name="Schackwitz W."/>
            <person name="Kuo A."/>
            <person name="Salin G."/>
            <person name="Donnadieu C."/>
            <person name="Desdevises Y."/>
            <person name="Sanchez-Ferandin S."/>
            <person name="Moreau H."/>
            <person name="Rivals E."/>
            <person name="Grigoriev I.V."/>
            <person name="Grimsley N."/>
            <person name="Eyre-Walker A."/>
            <person name="Piganeau G."/>
        </authorList>
    </citation>
    <scope>NUCLEOTIDE SEQUENCE [LARGE SCALE GENOMIC DNA]</scope>
    <source>
        <strain evidence="2">RCC 1115</strain>
    </source>
</reference>
<evidence type="ECO:0000256" key="1">
    <source>
        <dbReference type="SAM" id="MobiDB-lite"/>
    </source>
</evidence>
<feature type="region of interest" description="Disordered" evidence="1">
    <location>
        <begin position="1"/>
        <end position="26"/>
    </location>
</feature>
<feature type="compositionally biased region" description="Basic and acidic residues" evidence="1">
    <location>
        <begin position="196"/>
        <end position="206"/>
    </location>
</feature>
<dbReference type="EMBL" id="KZ155782">
    <property type="protein sequence ID" value="OUS46607.1"/>
    <property type="molecule type" value="Genomic_DNA"/>
</dbReference>
<name>A0A1Y5ID96_OSTTA</name>
<dbReference type="Proteomes" id="UP000195557">
    <property type="component" value="Unassembled WGS sequence"/>
</dbReference>
<accession>A0A1Y5ID96</accession>
<proteinExistence type="predicted"/>
<protein>
    <submittedName>
        <fullName evidence="2">Uncharacterized protein</fullName>
    </submittedName>
</protein>
<organism evidence="2">
    <name type="scientific">Ostreococcus tauri</name>
    <name type="common">Marine green alga</name>
    <dbReference type="NCBI Taxonomy" id="70448"/>
    <lineage>
        <taxon>Eukaryota</taxon>
        <taxon>Viridiplantae</taxon>
        <taxon>Chlorophyta</taxon>
        <taxon>Mamiellophyceae</taxon>
        <taxon>Mamiellales</taxon>
        <taxon>Bathycoccaceae</taxon>
        <taxon>Ostreococcus</taxon>
    </lineage>
</organism>
<feature type="region of interest" description="Disordered" evidence="1">
    <location>
        <begin position="72"/>
        <end position="206"/>
    </location>
</feature>
<feature type="compositionally biased region" description="Basic and acidic residues" evidence="1">
    <location>
        <begin position="131"/>
        <end position="147"/>
    </location>
</feature>